<accession>W6MMM9</accession>
<dbReference type="SUPFAM" id="SSF50044">
    <property type="entry name" value="SH3-domain"/>
    <property type="match status" value="1"/>
</dbReference>
<dbReference type="HOGENOM" id="CLU_002171_1_0_1"/>
<name>W6MMM9_9ASCO</name>
<sequence>MLSPHTDDVAPESPNSDSLESTTLKPLDTVLVTRDYQSSASNVLSIAVGDILQVLSKSSTGWWDGVMVDWTGETVRGWFPSTYCRPATVETATRVGASGEVTTTVVGISASRKNSTVSFASSERSFDSGTGPKTTSGTTLSRPSYSSQLKHSITSTTSSLESLTRPRAVSAADVEIFFNNGVPVTAGKSSTELTPNFAPSWTPYLTESERLVYYNARLNVVTASLPFVEMPYVDAMTDFDVPEASIVDRMDAISISGISERDDESQSEKLNYQSMPLQRVSLGSEGSGPYSHDYSDRGVMLCEPDAFYYDPADIRNWNQMKAVVTIMVDFSLDALKKESKELFLSHLGTVSRLVTLLQLSARLLHRELAINAVETAVKRSVKRIMASLLQLTVNGTLHLTANKSSPHFMGNLESGSSSSDDREKQELDLYLERAEYDAHQLQRRSASLCDLFLTLELSSGKPNFYMPQVYPRFLKDEFDGGFFTNPIFQGEETSRKVFGPRILLDDDAIKTLENKKAELEKLLDDVIVVITTPVPMDTPVNQFEEERSISTTTLIYHAMPAINRVMQILESLDFTFFVMLRKLLANANERQSTEKETFGFDTQSDVDLDYQKEFDFEQHRSDDEEEPESGIDSEPLAESSTDLEQGPISESFSSFPPHSQTTSGSNTHFYEASMKMIEPTVEEFLEAKQQLYDNFVELVIDAQTLTLDDPEAFKGLVEDPQIDYNKSLKDTEIERLAKQLEERLIAHDLECCESGINDFDVLTKLADTIGKTKLRLSAIIEVSVLLKEQRSKITTYLSRLMDSDFDVAALFVAERHNTMYSSIASSMTDDYLQDRHAYTRADVDLDVPWFLEVSDEERDLVYDANGIKGGSKTGLVAKLCNPDHYGEVRGSFSSVDHVKLAAKVDDVAFAHALLLMFRTIFLPEEFLKEIIRQYTLVMPEGLSFEEYELWTAKRLVPTQAWVQEVLETLFSSYWNVHYSSPQVMETWKAFVADQAALGAPISTDLDNKVMTALEVKDQERYIKIFGRQIIREQEQSRPPAPLLFNRVILKRGKISLREIEALELARQFSLIQFELYEKINETELLSRAWSRKYGEIGDSPNIASFVRNCNQITHFTSYSVLRKTDARKRAEIIKYLILVAEKCLKLKNFSTMTAIISGLGSTQISRLKKTWALVPKHMVRNFERLDSVMSFGRNYSEYRSMLRFMEDDNEPCLPFLGMYLSDLRFLADGNRDYLQDKQTINFGKRLGLARIISDAVRPARRPFNFERVEEIQTFIQEYFDAVPDEETMYQLSLKLEPRVAMVKGM</sequence>
<keyword evidence="3 4" id="KW-0344">Guanine-nucleotide releasing factor</keyword>
<keyword evidence="2" id="KW-0132">Cell division</keyword>
<dbReference type="EMBL" id="HG793128">
    <property type="protein sequence ID" value="CDK27463.1"/>
    <property type="molecule type" value="Genomic_DNA"/>
</dbReference>
<feature type="region of interest" description="Disordered" evidence="6">
    <location>
        <begin position="121"/>
        <end position="144"/>
    </location>
</feature>
<dbReference type="Proteomes" id="UP000019384">
    <property type="component" value="Unassembled WGS sequence"/>
</dbReference>
<evidence type="ECO:0000256" key="2">
    <source>
        <dbReference type="ARBA" id="ARBA00022618"/>
    </source>
</evidence>
<feature type="compositionally biased region" description="Polar residues" evidence="6">
    <location>
        <begin position="13"/>
        <end position="22"/>
    </location>
</feature>
<dbReference type="InterPro" id="IPR036028">
    <property type="entry name" value="SH3-like_dom_sf"/>
</dbReference>
<evidence type="ECO:0000313" key="9">
    <source>
        <dbReference type="EMBL" id="CDK27463.1"/>
    </source>
</evidence>
<evidence type="ECO:0000256" key="4">
    <source>
        <dbReference type="PROSITE-ProRule" id="PRU00168"/>
    </source>
</evidence>
<dbReference type="Pfam" id="PF00618">
    <property type="entry name" value="RasGEF_N"/>
    <property type="match status" value="1"/>
</dbReference>
<dbReference type="GO" id="GO:0005085">
    <property type="term" value="F:guanyl-nucleotide exchange factor activity"/>
    <property type="evidence" value="ECO:0007669"/>
    <property type="project" value="UniProtKB-KW"/>
</dbReference>
<dbReference type="SMART" id="SM00326">
    <property type="entry name" value="SH3"/>
    <property type="match status" value="1"/>
</dbReference>
<evidence type="ECO:0000256" key="3">
    <source>
        <dbReference type="ARBA" id="ARBA00022658"/>
    </source>
</evidence>
<proteinExistence type="predicted"/>
<feature type="domain" description="SH3" evidence="7">
    <location>
        <begin position="25"/>
        <end position="89"/>
    </location>
</feature>
<dbReference type="SUPFAM" id="SSF48366">
    <property type="entry name" value="Ras GEF"/>
    <property type="match status" value="1"/>
</dbReference>
<dbReference type="PROSITE" id="PS50002">
    <property type="entry name" value="SH3"/>
    <property type="match status" value="1"/>
</dbReference>
<dbReference type="Pfam" id="PF00018">
    <property type="entry name" value="SH3_1"/>
    <property type="match status" value="1"/>
</dbReference>
<dbReference type="Pfam" id="PF00617">
    <property type="entry name" value="RasGEF"/>
    <property type="match status" value="1"/>
</dbReference>
<dbReference type="CDD" id="cd11883">
    <property type="entry name" value="SH3_Sdc25"/>
    <property type="match status" value="1"/>
</dbReference>
<dbReference type="PANTHER" id="PTHR23113">
    <property type="entry name" value="GUANINE NUCLEOTIDE EXCHANGE FACTOR"/>
    <property type="match status" value="1"/>
</dbReference>
<feature type="compositionally biased region" description="Polar residues" evidence="6">
    <location>
        <begin position="638"/>
        <end position="666"/>
    </location>
</feature>
<dbReference type="PROSITE" id="PS50009">
    <property type="entry name" value="RASGEF_CAT"/>
    <property type="match status" value="1"/>
</dbReference>
<feature type="compositionally biased region" description="Low complexity" evidence="6">
    <location>
        <begin position="128"/>
        <end position="141"/>
    </location>
</feature>
<dbReference type="CDD" id="cd00155">
    <property type="entry name" value="RasGEF"/>
    <property type="match status" value="1"/>
</dbReference>
<dbReference type="InterPro" id="IPR008937">
    <property type="entry name" value="Ras-like_GEF"/>
</dbReference>
<keyword evidence="2" id="KW-0131">Cell cycle</keyword>
<evidence type="ECO:0000259" key="7">
    <source>
        <dbReference type="PROSITE" id="PS50002"/>
    </source>
</evidence>
<gene>
    <name evidence="9" type="ORF">KUCA_T00003441001</name>
</gene>
<keyword evidence="10" id="KW-1185">Reference proteome</keyword>
<dbReference type="Gene3D" id="1.20.870.10">
    <property type="entry name" value="Son of sevenless (SoS) protein Chain: S domain 1"/>
    <property type="match status" value="1"/>
</dbReference>
<feature type="region of interest" description="Disordered" evidence="6">
    <location>
        <begin position="617"/>
        <end position="666"/>
    </location>
</feature>
<evidence type="ECO:0000256" key="5">
    <source>
        <dbReference type="PROSITE-ProRule" id="PRU00192"/>
    </source>
</evidence>
<keyword evidence="1 5" id="KW-0728">SH3 domain</keyword>
<dbReference type="PANTHER" id="PTHR23113:SF368">
    <property type="entry name" value="CELL DIVISION CONTROL PROTEIN 25"/>
    <property type="match status" value="1"/>
</dbReference>
<dbReference type="InterPro" id="IPR023578">
    <property type="entry name" value="Ras_GEF_dom_sf"/>
</dbReference>
<protein>
    <recommendedName>
        <fullName evidence="11">SH3 domain-containing protein</fullName>
    </recommendedName>
</protein>
<dbReference type="OrthoDB" id="546434at2759"/>
<dbReference type="SMART" id="SM00147">
    <property type="entry name" value="RasGEF"/>
    <property type="match status" value="1"/>
</dbReference>
<dbReference type="InterPro" id="IPR001895">
    <property type="entry name" value="RASGEF_cat_dom"/>
</dbReference>
<feature type="domain" description="Ras-GEF" evidence="8">
    <location>
        <begin position="1060"/>
        <end position="1298"/>
    </location>
</feature>
<evidence type="ECO:0000256" key="1">
    <source>
        <dbReference type="ARBA" id="ARBA00022443"/>
    </source>
</evidence>
<reference evidence="9" key="2">
    <citation type="submission" date="2014-02" db="EMBL/GenBank/DDBJ databases">
        <title>Complete DNA sequence of /Kuraishia capsulata/ illustrates novel genomic features among budding yeasts (/Saccharomycotina/).</title>
        <authorList>
            <person name="Morales L."/>
            <person name="Noel B."/>
            <person name="Porcel B."/>
            <person name="Marcet-Houben M."/>
            <person name="Hullo M-F."/>
            <person name="Sacerdot C."/>
            <person name="Tekaia F."/>
            <person name="Leh-Louis V."/>
            <person name="Despons L."/>
            <person name="Khanna V."/>
            <person name="Aury J-M."/>
            <person name="Barbe V."/>
            <person name="Couloux A."/>
            <person name="Labadie K."/>
            <person name="Pelletier E."/>
            <person name="Souciet J-L."/>
            <person name="Boekhout T."/>
            <person name="Gabaldon T."/>
            <person name="Wincker P."/>
            <person name="Dujon B."/>
        </authorList>
    </citation>
    <scope>NUCLEOTIDE SEQUENCE</scope>
    <source>
        <strain evidence="9">CBS 1993</strain>
    </source>
</reference>
<evidence type="ECO:0000313" key="10">
    <source>
        <dbReference type="Proteomes" id="UP000019384"/>
    </source>
</evidence>
<dbReference type="RefSeq" id="XP_022459457.1">
    <property type="nucleotide sequence ID" value="XM_022601856.1"/>
</dbReference>
<dbReference type="InterPro" id="IPR036964">
    <property type="entry name" value="RASGEF_cat_dom_sf"/>
</dbReference>
<dbReference type="InterPro" id="IPR000651">
    <property type="entry name" value="Ras-like_Gua-exchang_fac_N"/>
</dbReference>
<dbReference type="Gene3D" id="1.10.840.10">
    <property type="entry name" value="Ras guanine-nucleotide exchange factors catalytic domain"/>
    <property type="match status" value="1"/>
</dbReference>
<evidence type="ECO:0000259" key="8">
    <source>
        <dbReference type="PROSITE" id="PS50009"/>
    </source>
</evidence>
<evidence type="ECO:0000256" key="6">
    <source>
        <dbReference type="SAM" id="MobiDB-lite"/>
    </source>
</evidence>
<evidence type="ECO:0008006" key="11">
    <source>
        <dbReference type="Google" id="ProtNLM"/>
    </source>
</evidence>
<dbReference type="Gene3D" id="2.30.30.40">
    <property type="entry name" value="SH3 Domains"/>
    <property type="match status" value="1"/>
</dbReference>
<dbReference type="InterPro" id="IPR001452">
    <property type="entry name" value="SH3_domain"/>
</dbReference>
<feature type="region of interest" description="Disordered" evidence="6">
    <location>
        <begin position="1"/>
        <end position="22"/>
    </location>
</feature>
<dbReference type="GO" id="GO:0007265">
    <property type="term" value="P:Ras protein signal transduction"/>
    <property type="evidence" value="ECO:0007669"/>
    <property type="project" value="TreeGrafter"/>
</dbReference>
<dbReference type="GO" id="GO:0051301">
    <property type="term" value="P:cell division"/>
    <property type="evidence" value="ECO:0007669"/>
    <property type="project" value="UniProtKB-KW"/>
</dbReference>
<reference evidence="9" key="1">
    <citation type="submission" date="2013-12" db="EMBL/GenBank/DDBJ databases">
        <authorList>
            <person name="Genoscope - CEA"/>
        </authorList>
    </citation>
    <scope>NUCLEOTIDE SEQUENCE</scope>
    <source>
        <strain evidence="9">CBS 1993</strain>
    </source>
</reference>
<dbReference type="STRING" id="1382522.W6MMM9"/>
<organism evidence="9 10">
    <name type="scientific">Kuraishia capsulata CBS 1993</name>
    <dbReference type="NCBI Taxonomy" id="1382522"/>
    <lineage>
        <taxon>Eukaryota</taxon>
        <taxon>Fungi</taxon>
        <taxon>Dikarya</taxon>
        <taxon>Ascomycota</taxon>
        <taxon>Saccharomycotina</taxon>
        <taxon>Pichiomycetes</taxon>
        <taxon>Pichiales</taxon>
        <taxon>Pichiaceae</taxon>
        <taxon>Kuraishia</taxon>
    </lineage>
</organism>
<dbReference type="GO" id="GO:0005886">
    <property type="term" value="C:plasma membrane"/>
    <property type="evidence" value="ECO:0007669"/>
    <property type="project" value="TreeGrafter"/>
</dbReference>
<dbReference type="GeneID" id="34520845"/>